<dbReference type="AlphaFoldDB" id="A0A6M3Y0Q0"/>
<evidence type="ECO:0000313" key="2">
    <source>
        <dbReference type="EMBL" id="QJA89002.1"/>
    </source>
</evidence>
<evidence type="ECO:0000313" key="3">
    <source>
        <dbReference type="EMBL" id="QJI03632.1"/>
    </source>
</evidence>
<dbReference type="EMBL" id="MT142816">
    <property type="protein sequence ID" value="QJA89002.1"/>
    <property type="molecule type" value="Genomic_DNA"/>
</dbReference>
<dbReference type="EMBL" id="MT145105">
    <property type="protein sequence ID" value="QJI03632.1"/>
    <property type="molecule type" value="Genomic_DNA"/>
</dbReference>
<organism evidence="3">
    <name type="scientific">viral metagenome</name>
    <dbReference type="NCBI Taxonomy" id="1070528"/>
    <lineage>
        <taxon>unclassified sequences</taxon>
        <taxon>metagenomes</taxon>
        <taxon>organismal metagenomes</taxon>
    </lineage>
</organism>
<sequence>MKNKNVRVERRVVGYGPPYEADVCETSFASNDRNFAIVRLGYWDESSKIYRSCTVRDARYRNIKIPTI</sequence>
<reference evidence="3" key="1">
    <citation type="submission" date="2020-03" db="EMBL/GenBank/DDBJ databases">
        <title>The deep terrestrial virosphere.</title>
        <authorList>
            <person name="Holmfeldt K."/>
            <person name="Nilsson E."/>
            <person name="Simone D."/>
            <person name="Lopez-Fernandez M."/>
            <person name="Wu X."/>
            <person name="de Brujin I."/>
            <person name="Lundin D."/>
            <person name="Andersson A."/>
            <person name="Bertilsson S."/>
            <person name="Dopson M."/>
        </authorList>
    </citation>
    <scope>NUCLEOTIDE SEQUENCE</scope>
    <source>
        <strain evidence="1">MM415A01366</strain>
        <strain evidence="2">MM415B02632</strain>
        <strain evidence="3">TM448B04819</strain>
    </source>
</reference>
<evidence type="ECO:0000313" key="1">
    <source>
        <dbReference type="EMBL" id="QJA77076.1"/>
    </source>
</evidence>
<gene>
    <name evidence="1" type="ORF">MM415A01366_0016</name>
    <name evidence="2" type="ORF">MM415B02632_0015</name>
    <name evidence="3" type="ORF">TM448B04819_0009</name>
</gene>
<name>A0A6M3Y0Q0_9ZZZZ</name>
<accession>A0A6M3Y0Q0</accession>
<dbReference type="EMBL" id="MT142262">
    <property type="protein sequence ID" value="QJA77076.1"/>
    <property type="molecule type" value="Genomic_DNA"/>
</dbReference>
<protein>
    <submittedName>
        <fullName evidence="3">Uncharacterized protein</fullName>
    </submittedName>
</protein>
<proteinExistence type="predicted"/>